<reference evidence="2" key="1">
    <citation type="journal article" date="2022" name="Toxins">
        <title>Genomic Analysis of Sphingopyxis sp. USTB-05 for Biodegrading Cyanobacterial Hepatotoxins.</title>
        <authorList>
            <person name="Liu C."/>
            <person name="Xu Q."/>
            <person name="Zhao Z."/>
            <person name="Zhang H."/>
            <person name="Liu X."/>
            <person name="Yin C."/>
            <person name="Liu Y."/>
            <person name="Yan H."/>
        </authorList>
    </citation>
    <scope>NUCLEOTIDE SEQUENCE</scope>
    <source>
        <strain evidence="2">NBD5</strain>
    </source>
</reference>
<dbReference type="SFLD" id="SFLDG01212">
    <property type="entry name" value="Phytoene_synthase_like"/>
    <property type="match status" value="1"/>
</dbReference>
<dbReference type="RefSeq" id="WP_252168163.1">
    <property type="nucleotide sequence ID" value="NZ_CP084930.1"/>
</dbReference>
<dbReference type="InterPro" id="IPR008949">
    <property type="entry name" value="Isoprenoid_synthase_dom_sf"/>
</dbReference>
<dbReference type="EMBL" id="CP084930">
    <property type="protein sequence ID" value="USI74360.1"/>
    <property type="molecule type" value="Genomic_DNA"/>
</dbReference>
<dbReference type="SFLD" id="SFLDG01018">
    <property type="entry name" value="Squalene/Phytoene_Synthase_Lik"/>
    <property type="match status" value="1"/>
</dbReference>
<evidence type="ECO:0000313" key="3">
    <source>
        <dbReference type="Proteomes" id="UP001056937"/>
    </source>
</evidence>
<evidence type="ECO:0000256" key="1">
    <source>
        <dbReference type="ARBA" id="ARBA00022679"/>
    </source>
</evidence>
<dbReference type="SFLD" id="SFLDS00005">
    <property type="entry name" value="Isoprenoid_Synthase_Type_I"/>
    <property type="match status" value="1"/>
</dbReference>
<keyword evidence="3" id="KW-1185">Reference proteome</keyword>
<accession>A0ABY4XCF2</accession>
<dbReference type="InterPro" id="IPR033904">
    <property type="entry name" value="Trans_IPPS_HH"/>
</dbReference>
<dbReference type="SUPFAM" id="SSF48576">
    <property type="entry name" value="Terpenoid synthases"/>
    <property type="match status" value="1"/>
</dbReference>
<dbReference type="InterPro" id="IPR044843">
    <property type="entry name" value="Trans_IPPS_bact-type"/>
</dbReference>
<gene>
    <name evidence="2" type="ORF">LHA26_07905</name>
</gene>
<keyword evidence="1" id="KW-0808">Transferase</keyword>
<dbReference type="Pfam" id="PF00494">
    <property type="entry name" value="SQS_PSY"/>
    <property type="match status" value="1"/>
</dbReference>
<dbReference type="PANTHER" id="PTHR31480">
    <property type="entry name" value="BIFUNCTIONAL LYCOPENE CYCLASE/PHYTOENE SYNTHASE"/>
    <property type="match status" value="1"/>
</dbReference>
<dbReference type="InterPro" id="IPR002060">
    <property type="entry name" value="Squ/phyt_synthse"/>
</dbReference>
<protein>
    <submittedName>
        <fullName evidence="2">Phytoene/squalene synthase family protein</fullName>
    </submittedName>
</protein>
<dbReference type="InterPro" id="IPR019845">
    <property type="entry name" value="Squalene/phytoene_synthase_CS"/>
</dbReference>
<dbReference type="CDD" id="cd00683">
    <property type="entry name" value="Trans_IPPS_HH"/>
    <property type="match status" value="1"/>
</dbReference>
<dbReference type="Gene3D" id="1.10.600.10">
    <property type="entry name" value="Farnesyl Diphosphate Synthase"/>
    <property type="match status" value="1"/>
</dbReference>
<sequence length="309" mass="32561">MSDRAALVAYAERTIAAGSKSFAAAARLFDPATRERAMLLYAWCRACDDLADGQALGHGMTRVTDGAARVARMRALTAAALAGTGTGEPAFDALAIVAAETGLPARFAEDLLAGFALDAEGWAPADEADLYRYCYHVAGAVGCMMAVVMGVDPAETGVLDRACDLGLAFQLANVARDIGEDAEAGRCYLPADWLDEAGVARTALADPTSRPALAMLARRLAERAGRYEASARVGAAALPFRSAWAVLAAAGIYGDIARAVAARGEAALTRRVTTSRTAKLGWVARAWLQARRRHAVAPRPRTGLWTRPR</sequence>
<evidence type="ECO:0000313" key="2">
    <source>
        <dbReference type="EMBL" id="USI74360.1"/>
    </source>
</evidence>
<name>A0ABY4XCF2_9SPHN</name>
<proteinExistence type="predicted"/>
<dbReference type="PROSITE" id="PS01044">
    <property type="entry name" value="SQUALEN_PHYTOEN_SYN_1"/>
    <property type="match status" value="1"/>
</dbReference>
<dbReference type="Proteomes" id="UP001056937">
    <property type="component" value="Chromosome 1"/>
</dbReference>
<organism evidence="2 3">
    <name type="scientific">Sphingomonas morindae</name>
    <dbReference type="NCBI Taxonomy" id="1541170"/>
    <lineage>
        <taxon>Bacteria</taxon>
        <taxon>Pseudomonadati</taxon>
        <taxon>Pseudomonadota</taxon>
        <taxon>Alphaproteobacteria</taxon>
        <taxon>Sphingomonadales</taxon>
        <taxon>Sphingomonadaceae</taxon>
        <taxon>Sphingomonas</taxon>
    </lineage>
</organism>